<proteinExistence type="predicted"/>
<feature type="compositionally biased region" description="Pro residues" evidence="1">
    <location>
        <begin position="65"/>
        <end position="83"/>
    </location>
</feature>
<feature type="region of interest" description="Disordered" evidence="1">
    <location>
        <begin position="1"/>
        <end position="28"/>
    </location>
</feature>
<reference evidence="2" key="2">
    <citation type="submission" date="2020-09" db="EMBL/GenBank/DDBJ databases">
        <authorList>
            <person name="Sun Q."/>
            <person name="Zhou Y."/>
        </authorList>
    </citation>
    <scope>NUCLEOTIDE SEQUENCE</scope>
    <source>
        <strain evidence="2">CGMCC 1.12160</strain>
    </source>
</reference>
<feature type="region of interest" description="Disordered" evidence="1">
    <location>
        <begin position="50"/>
        <end position="83"/>
    </location>
</feature>
<dbReference type="AlphaFoldDB" id="A0A917F466"/>
<keyword evidence="3" id="KW-1185">Reference proteome</keyword>
<evidence type="ECO:0000313" key="3">
    <source>
        <dbReference type="Proteomes" id="UP000605670"/>
    </source>
</evidence>
<evidence type="ECO:0000256" key="1">
    <source>
        <dbReference type="SAM" id="MobiDB-lite"/>
    </source>
</evidence>
<feature type="compositionally biased region" description="Low complexity" evidence="1">
    <location>
        <begin position="50"/>
        <end position="64"/>
    </location>
</feature>
<gene>
    <name evidence="2" type="ORF">GCM10011366_15670</name>
</gene>
<accession>A0A917F466</accession>
<dbReference type="EMBL" id="BMEM01000001">
    <property type="protein sequence ID" value="GGF48668.1"/>
    <property type="molecule type" value="Genomic_DNA"/>
</dbReference>
<name>A0A917F466_9MICO</name>
<protein>
    <submittedName>
        <fullName evidence="2">Uncharacterized protein</fullName>
    </submittedName>
</protein>
<dbReference type="Proteomes" id="UP000605670">
    <property type="component" value="Unassembled WGS sequence"/>
</dbReference>
<evidence type="ECO:0000313" key="2">
    <source>
        <dbReference type="EMBL" id="GGF48668.1"/>
    </source>
</evidence>
<dbReference type="RefSeq" id="WP_188429301.1">
    <property type="nucleotide sequence ID" value="NZ_BAABKH010000005.1"/>
</dbReference>
<comment type="caution">
    <text evidence="2">The sequence shown here is derived from an EMBL/GenBank/DDBJ whole genome shotgun (WGS) entry which is preliminary data.</text>
</comment>
<sequence length="83" mass="8409">MTGGPSHEPRDDAHAPSPHAPPSTGDRVVDEAVAAFVNALDGEPAEQLEAAAEAHRALQARLTSPTPPPPAPPGSARPGPPSR</sequence>
<reference evidence="2" key="1">
    <citation type="journal article" date="2014" name="Int. J. Syst. Evol. Microbiol.">
        <title>Complete genome sequence of Corynebacterium casei LMG S-19264T (=DSM 44701T), isolated from a smear-ripened cheese.</title>
        <authorList>
            <consortium name="US DOE Joint Genome Institute (JGI-PGF)"/>
            <person name="Walter F."/>
            <person name="Albersmeier A."/>
            <person name="Kalinowski J."/>
            <person name="Ruckert C."/>
        </authorList>
    </citation>
    <scope>NUCLEOTIDE SEQUENCE</scope>
    <source>
        <strain evidence="2">CGMCC 1.12160</strain>
    </source>
</reference>
<organism evidence="2 3">
    <name type="scientific">Ornithinimicrobium tianjinense</name>
    <dbReference type="NCBI Taxonomy" id="1195761"/>
    <lineage>
        <taxon>Bacteria</taxon>
        <taxon>Bacillati</taxon>
        <taxon>Actinomycetota</taxon>
        <taxon>Actinomycetes</taxon>
        <taxon>Micrococcales</taxon>
        <taxon>Ornithinimicrobiaceae</taxon>
        <taxon>Ornithinimicrobium</taxon>
    </lineage>
</organism>